<dbReference type="EMBL" id="GL768144">
    <property type="protein sequence ID" value="EFZ11966.1"/>
    <property type="molecule type" value="Genomic_DNA"/>
</dbReference>
<proteinExistence type="predicted"/>
<reference evidence="2" key="1">
    <citation type="journal article" date="2011" name="Proc. Natl. Acad. Sci. U.S.A.">
        <title>The genome of the fire ant Solenopsis invicta.</title>
        <authorList>
            <person name="Wurm Y."/>
            <person name="Wang J."/>
            <person name="Riba-Grognuz O."/>
            <person name="Corona M."/>
            <person name="Nygaard S."/>
            <person name="Hunt B.G."/>
            <person name="Ingram K.K."/>
            <person name="Falquet L."/>
            <person name="Nipitwattanaphon M."/>
            <person name="Gotzek D."/>
            <person name="Dijkstra M.B."/>
            <person name="Oettler J."/>
            <person name="Comtesse F."/>
            <person name="Shih C.J."/>
            <person name="Wu W.J."/>
            <person name="Yang C.C."/>
            <person name="Thomas J."/>
            <person name="Beaudoing E."/>
            <person name="Pradervand S."/>
            <person name="Flegel V."/>
            <person name="Cook E.D."/>
            <person name="Fabbretti R."/>
            <person name="Stockinger H."/>
            <person name="Long L."/>
            <person name="Farmerie W.G."/>
            <person name="Oakey J."/>
            <person name="Boomsma J.J."/>
            <person name="Pamilo P."/>
            <person name="Yi S.V."/>
            <person name="Heinze J."/>
            <person name="Goodisman M.A."/>
            <person name="Farinelli L."/>
            <person name="Harshman K."/>
            <person name="Hulo N."/>
            <person name="Cerutti L."/>
            <person name="Xenarios I."/>
            <person name="Shoemaker D."/>
            <person name="Keller L."/>
        </authorList>
    </citation>
    <scope>NUCLEOTIDE SEQUENCE [LARGE SCALE GENOMIC DNA]</scope>
</reference>
<accession>E9J5D7</accession>
<evidence type="ECO:0000313" key="2">
    <source>
        <dbReference type="EMBL" id="EFZ11966.1"/>
    </source>
</evidence>
<keyword evidence="1" id="KW-0175">Coiled coil</keyword>
<organism>
    <name type="scientific">Solenopsis invicta</name>
    <name type="common">Red imported fire ant</name>
    <name type="synonym">Solenopsis wagneri</name>
    <dbReference type="NCBI Taxonomy" id="13686"/>
    <lineage>
        <taxon>Eukaryota</taxon>
        <taxon>Metazoa</taxon>
        <taxon>Ecdysozoa</taxon>
        <taxon>Arthropoda</taxon>
        <taxon>Hexapoda</taxon>
        <taxon>Insecta</taxon>
        <taxon>Pterygota</taxon>
        <taxon>Neoptera</taxon>
        <taxon>Endopterygota</taxon>
        <taxon>Hymenoptera</taxon>
        <taxon>Apocrita</taxon>
        <taxon>Aculeata</taxon>
        <taxon>Formicoidea</taxon>
        <taxon>Formicidae</taxon>
        <taxon>Myrmicinae</taxon>
        <taxon>Solenopsis</taxon>
    </lineage>
</organism>
<sequence length="180" mass="20922">MDISEDLTASTLARAEGLFERECVFVRLLDLDSTEANFLRAVAVELRQLRAERQKQRQREEEMQALLQESDERLQHIEERLQQFLGQSLLLSFCPSTAEIPRDSRNASKLNQSSNYVLEKIICQTFYAQFTNRKQKFGEDFALLGADLKRLSRLAYLKYPQEVCDKIACTQFIIQSLTDF</sequence>
<evidence type="ECO:0000256" key="1">
    <source>
        <dbReference type="SAM" id="Coils"/>
    </source>
</evidence>
<dbReference type="HOGENOM" id="CLU_1498137_0_0_1"/>
<feature type="non-terminal residue" evidence="2">
    <location>
        <position position="180"/>
    </location>
</feature>
<feature type="coiled-coil region" evidence="1">
    <location>
        <begin position="39"/>
        <end position="87"/>
    </location>
</feature>
<protein>
    <submittedName>
        <fullName evidence="2">Uncharacterized protein</fullName>
    </submittedName>
</protein>
<gene>
    <name evidence="2" type="ORF">SINV_03809</name>
</gene>
<dbReference type="AlphaFoldDB" id="E9J5D7"/>
<name>E9J5D7_SOLIN</name>